<organism evidence="11 12">
    <name type="scientific">Eimeria necatrix</name>
    <dbReference type="NCBI Taxonomy" id="51315"/>
    <lineage>
        <taxon>Eukaryota</taxon>
        <taxon>Sar</taxon>
        <taxon>Alveolata</taxon>
        <taxon>Apicomplexa</taxon>
        <taxon>Conoidasida</taxon>
        <taxon>Coccidia</taxon>
        <taxon>Eucoccidiorida</taxon>
        <taxon>Eimeriorina</taxon>
        <taxon>Eimeriidae</taxon>
        <taxon>Eimeria</taxon>
    </lineage>
</organism>
<dbReference type="RefSeq" id="XP_013435747.1">
    <property type="nucleotide sequence ID" value="XM_013580293.1"/>
</dbReference>
<keyword evidence="7 10" id="KW-0418">Kinase</keyword>
<dbReference type="HAMAP" id="MF_00039">
    <property type="entry name" value="Adenylate_kinase_AK6"/>
    <property type="match status" value="1"/>
</dbReference>
<evidence type="ECO:0000256" key="3">
    <source>
        <dbReference type="ARBA" id="ARBA00022517"/>
    </source>
</evidence>
<accession>U6MZZ6</accession>
<evidence type="ECO:0000313" key="11">
    <source>
        <dbReference type="EMBL" id="CDJ67280.1"/>
    </source>
</evidence>
<comment type="similarity">
    <text evidence="10">Belongs to the adenylate kinase family. AK6 subfamily.</text>
</comment>
<dbReference type="GO" id="GO:0005634">
    <property type="term" value="C:nucleus"/>
    <property type="evidence" value="ECO:0007669"/>
    <property type="project" value="UniProtKB-SubCell"/>
</dbReference>
<dbReference type="Gene3D" id="3.40.50.300">
    <property type="entry name" value="P-loop containing nucleotide triphosphate hydrolases"/>
    <property type="match status" value="1"/>
</dbReference>
<keyword evidence="4 10" id="KW-0698">rRNA processing</keyword>
<dbReference type="VEuPathDB" id="ToxoDB:ENH_00033640"/>
<keyword evidence="3 10" id="KW-0690">Ribosome biogenesis</keyword>
<sequence>MARKPNILVTGTPGVGKSSLSAQLAQELGLEHLNVGELIKSECLYTAWDSELDCSVFDEELLGQRLFELLGAPGAPGGLVVDFHSCCCMQKSWFSLVFVLRANTEVLYDRLQARLYPQAKIQQNLQAEIFQVLFDEATEAFGAPKVRQLPSNDMQDFAQNLNTIKRAYHQLLQTQDSPK</sequence>
<evidence type="ECO:0000256" key="6">
    <source>
        <dbReference type="ARBA" id="ARBA00022741"/>
    </source>
</evidence>
<keyword evidence="2 10" id="KW-0963">Cytoplasm</keyword>
<keyword evidence="6 10" id="KW-0547">Nucleotide-binding</keyword>
<comment type="caution">
    <text evidence="10">Lacks conserved residue(s) required for the propagation of feature annotation.</text>
</comment>
<evidence type="ECO:0000256" key="1">
    <source>
        <dbReference type="ARBA" id="ARBA00000582"/>
    </source>
</evidence>
<evidence type="ECO:0000256" key="8">
    <source>
        <dbReference type="ARBA" id="ARBA00022840"/>
    </source>
</evidence>
<keyword evidence="8 10" id="KW-0067">ATP-binding</keyword>
<gene>
    <name evidence="11" type="ORF">ENH_00033640</name>
</gene>
<evidence type="ECO:0000313" key="12">
    <source>
        <dbReference type="Proteomes" id="UP000030754"/>
    </source>
</evidence>
<comment type="subcellular location">
    <subcellularLocation>
        <location evidence="10">Cytoplasm</location>
    </subcellularLocation>
    <subcellularLocation>
        <location evidence="10">Nucleus</location>
    </subcellularLocation>
</comment>
<dbReference type="GO" id="GO:0004017">
    <property type="term" value="F:AMP kinase activity"/>
    <property type="evidence" value="ECO:0007669"/>
    <property type="project" value="UniProtKB-UniRule"/>
</dbReference>
<keyword evidence="12" id="KW-1185">Reference proteome</keyword>
<feature type="binding site" evidence="10">
    <location>
        <position position="16"/>
    </location>
    <ligand>
        <name>ATP</name>
        <dbReference type="ChEBI" id="CHEBI:30616"/>
    </ligand>
</feature>
<dbReference type="GO" id="GO:0005737">
    <property type="term" value="C:cytoplasm"/>
    <property type="evidence" value="ECO:0007669"/>
    <property type="project" value="UniProtKB-SubCell"/>
</dbReference>
<dbReference type="AlphaFoldDB" id="U6MZZ6"/>
<dbReference type="EC" id="2.7.4.3" evidence="10"/>
<dbReference type="GO" id="GO:0006364">
    <property type="term" value="P:rRNA processing"/>
    <property type="evidence" value="ECO:0007669"/>
    <property type="project" value="UniProtKB-KW"/>
</dbReference>
<comment type="function">
    <text evidence="10">Broad-specificity nucleoside monophosphate (NMP) kinase that catalyzes the reversible transfer of the terminal phosphate group between nucleoside triphosphates and monophosphates. Has also ATPase activity. Involved in the late cytoplasmic maturation steps of the 40S ribosomal particles, specifically 18S rRNA maturation. While NMP activity is not required for ribosome maturation, ATPase activity is. Associates transiently with small ribosomal subunit protein uS11. ATP hydrolysis breaks the interaction with uS11. May temporarily remove uS11 from the ribosome to enable a conformational change of the ribosomal RNA that is needed for the final maturation step of the small ribosomal subunit. Its NMP activity may have a role in nuclear energy homeostasis.</text>
</comment>
<dbReference type="PANTHER" id="PTHR12595">
    <property type="entry name" value="POS9-ACTIVATING FACTOR FAP7-RELATED"/>
    <property type="match status" value="1"/>
</dbReference>
<keyword evidence="9 10" id="KW-0539">Nucleus</keyword>
<proteinExistence type="inferred from homology"/>
<feature type="binding site" evidence="10">
    <location>
        <position position="17"/>
    </location>
    <ligand>
        <name>ATP</name>
        <dbReference type="ChEBI" id="CHEBI:30616"/>
    </ligand>
</feature>
<dbReference type="SUPFAM" id="SSF52540">
    <property type="entry name" value="P-loop containing nucleoside triphosphate hydrolases"/>
    <property type="match status" value="1"/>
</dbReference>
<dbReference type="InterPro" id="IPR020618">
    <property type="entry name" value="Adenyl_kinase_AK6"/>
</dbReference>
<dbReference type="OrthoDB" id="10251185at2759"/>
<comment type="catalytic activity">
    <reaction evidence="1 10">
        <text>AMP + ATP = 2 ADP</text>
        <dbReference type="Rhea" id="RHEA:12973"/>
        <dbReference type="ChEBI" id="CHEBI:30616"/>
        <dbReference type="ChEBI" id="CHEBI:456215"/>
        <dbReference type="ChEBI" id="CHEBI:456216"/>
        <dbReference type="EC" id="2.7.4.3"/>
    </reaction>
</comment>
<evidence type="ECO:0000256" key="2">
    <source>
        <dbReference type="ARBA" id="ARBA00022490"/>
    </source>
</evidence>
<feature type="binding site" evidence="10">
    <location>
        <position position="19"/>
    </location>
    <ligand>
        <name>ATP</name>
        <dbReference type="ChEBI" id="CHEBI:30616"/>
    </ligand>
</feature>
<evidence type="ECO:0000256" key="9">
    <source>
        <dbReference type="ARBA" id="ARBA00023242"/>
    </source>
</evidence>
<dbReference type="GeneID" id="25473528"/>
<comment type="catalytic activity">
    <reaction evidence="10">
        <text>ATP + H2O = ADP + phosphate + H(+)</text>
        <dbReference type="Rhea" id="RHEA:13065"/>
        <dbReference type="ChEBI" id="CHEBI:15377"/>
        <dbReference type="ChEBI" id="CHEBI:15378"/>
        <dbReference type="ChEBI" id="CHEBI:30616"/>
        <dbReference type="ChEBI" id="CHEBI:43474"/>
        <dbReference type="ChEBI" id="CHEBI:456216"/>
    </reaction>
</comment>
<dbReference type="GO" id="GO:0016887">
    <property type="term" value="F:ATP hydrolysis activity"/>
    <property type="evidence" value="ECO:0007669"/>
    <property type="project" value="UniProtKB-UniRule"/>
</dbReference>
<dbReference type="GO" id="GO:0042274">
    <property type="term" value="P:ribosomal small subunit biogenesis"/>
    <property type="evidence" value="ECO:0007669"/>
    <property type="project" value="UniProtKB-UniRule"/>
</dbReference>
<dbReference type="Pfam" id="PF13238">
    <property type="entry name" value="AAA_18"/>
    <property type="match status" value="1"/>
</dbReference>
<dbReference type="Proteomes" id="UP000030754">
    <property type="component" value="Unassembled WGS sequence"/>
</dbReference>
<reference evidence="11" key="1">
    <citation type="submission" date="2013-10" db="EMBL/GenBank/DDBJ databases">
        <title>Genomic analysis of the causative agents of coccidiosis in chickens.</title>
        <authorList>
            <person name="Reid A.J."/>
            <person name="Blake D."/>
            <person name="Billington K."/>
            <person name="Browne H."/>
            <person name="Dunn M."/>
            <person name="Hung S."/>
            <person name="Kawahara F."/>
            <person name="Miranda-Saavedra D."/>
            <person name="Mourier T."/>
            <person name="Nagra H."/>
            <person name="Otto T.D."/>
            <person name="Rawlings N."/>
            <person name="Sanchez A."/>
            <person name="Sanders M."/>
            <person name="Subramaniam C."/>
            <person name="Tay Y."/>
            <person name="Dear P."/>
            <person name="Doerig C."/>
            <person name="Gruber A."/>
            <person name="Parkinson J."/>
            <person name="Shirley M."/>
            <person name="Wan K.L."/>
            <person name="Berriman M."/>
            <person name="Tomley F."/>
            <person name="Pain A."/>
        </authorList>
    </citation>
    <scope>NUCLEOTIDE SEQUENCE [LARGE SCALE GENOMIC DNA]</scope>
    <source>
        <strain evidence="11">Houghton</strain>
    </source>
</reference>
<evidence type="ECO:0000256" key="7">
    <source>
        <dbReference type="ARBA" id="ARBA00022777"/>
    </source>
</evidence>
<evidence type="ECO:0000256" key="5">
    <source>
        <dbReference type="ARBA" id="ARBA00022679"/>
    </source>
</evidence>
<feature type="binding site" evidence="10">
    <location>
        <position position="14"/>
    </location>
    <ligand>
        <name>ATP</name>
        <dbReference type="ChEBI" id="CHEBI:30616"/>
    </ligand>
</feature>
<evidence type="ECO:0000256" key="4">
    <source>
        <dbReference type="ARBA" id="ARBA00022552"/>
    </source>
</evidence>
<feature type="binding site" evidence="10">
    <location>
        <position position="18"/>
    </location>
    <ligand>
        <name>ATP</name>
        <dbReference type="ChEBI" id="CHEBI:30616"/>
    </ligand>
</feature>
<protein>
    <recommendedName>
        <fullName evidence="10">Adenylate kinase isoenzyme 6 homolog</fullName>
        <shortName evidence="10">AK6</shortName>
        <ecNumber evidence="10">2.7.4.3</ecNumber>
    </recommendedName>
    <alternativeName>
        <fullName evidence="10">Dual activity adenylate kinase/ATPase</fullName>
        <shortName evidence="10">AK/ATPase</shortName>
    </alternativeName>
</protein>
<feature type="region of interest" description="LID" evidence="10">
    <location>
        <begin position="113"/>
        <end position="123"/>
    </location>
</feature>
<dbReference type="InterPro" id="IPR027417">
    <property type="entry name" value="P-loop_NTPase"/>
</dbReference>
<feature type="region of interest" description="NMPbind" evidence="10">
    <location>
        <begin position="34"/>
        <end position="57"/>
    </location>
</feature>
<comment type="subunit">
    <text evidence="10">Interacts with small ribosomal subunit protein uS11. Not a structural component of 43S pre-ribosomes, but transiently interacts with them by binding to uS11.</text>
</comment>
<feature type="binding site" evidence="10">
    <location>
        <position position="114"/>
    </location>
    <ligand>
        <name>ATP</name>
        <dbReference type="ChEBI" id="CHEBI:30616"/>
    </ligand>
</feature>
<reference evidence="11" key="2">
    <citation type="submission" date="2013-10" db="EMBL/GenBank/DDBJ databases">
        <authorList>
            <person name="Aslett M."/>
        </authorList>
    </citation>
    <scope>NUCLEOTIDE SEQUENCE [LARGE SCALE GENOMIC DNA]</scope>
    <source>
        <strain evidence="11">Houghton</strain>
    </source>
</reference>
<dbReference type="PANTHER" id="PTHR12595:SF0">
    <property type="entry name" value="ADENYLATE KINASE ISOENZYME 6"/>
    <property type="match status" value="1"/>
</dbReference>
<dbReference type="EMBL" id="HG724257">
    <property type="protein sequence ID" value="CDJ67280.1"/>
    <property type="molecule type" value="Genomic_DNA"/>
</dbReference>
<dbReference type="FunFam" id="3.40.50.300:FF:000372">
    <property type="entry name" value="Adenylate kinase isoenzyme 6 homolog"/>
    <property type="match status" value="1"/>
</dbReference>
<evidence type="ECO:0000256" key="10">
    <source>
        <dbReference type="HAMAP-Rule" id="MF_03173"/>
    </source>
</evidence>
<name>U6MZZ6_9EIME</name>
<dbReference type="GO" id="GO:0005524">
    <property type="term" value="F:ATP binding"/>
    <property type="evidence" value="ECO:0007669"/>
    <property type="project" value="UniProtKB-KW"/>
</dbReference>
<keyword evidence="5 10" id="KW-0808">Transferase</keyword>